<organism evidence="6 7">
    <name type="scientific">Enterococcus pallens ATCC BAA-351</name>
    <dbReference type="NCBI Taxonomy" id="1158607"/>
    <lineage>
        <taxon>Bacteria</taxon>
        <taxon>Bacillati</taxon>
        <taxon>Bacillota</taxon>
        <taxon>Bacilli</taxon>
        <taxon>Lactobacillales</taxon>
        <taxon>Enterococcaceae</taxon>
        <taxon>Enterococcus</taxon>
    </lineage>
</organism>
<dbReference type="InterPro" id="IPR051046">
    <property type="entry name" value="MurCDEF_CellWall_CoF430Synth"/>
</dbReference>
<keyword evidence="3" id="KW-0067">ATP-binding</keyword>
<evidence type="ECO:0000256" key="2">
    <source>
        <dbReference type="ARBA" id="ARBA00022741"/>
    </source>
</evidence>
<evidence type="ECO:0000259" key="5">
    <source>
        <dbReference type="Pfam" id="PF08245"/>
    </source>
</evidence>
<dbReference type="EMBL" id="AJAQ01000026">
    <property type="protein sequence ID" value="EOH92466.1"/>
    <property type="molecule type" value="Genomic_DNA"/>
</dbReference>
<dbReference type="GO" id="GO:0005524">
    <property type="term" value="F:ATP binding"/>
    <property type="evidence" value="ECO:0007669"/>
    <property type="project" value="UniProtKB-KW"/>
</dbReference>
<evidence type="ECO:0000256" key="1">
    <source>
        <dbReference type="ARBA" id="ARBA00022598"/>
    </source>
</evidence>
<dbReference type="PATRIC" id="fig|1158607.3.peg.2905"/>
<protein>
    <submittedName>
        <fullName evidence="6">Uncharacterized protein</fullName>
    </submittedName>
</protein>
<dbReference type="GO" id="GO:0016881">
    <property type="term" value="F:acid-amino acid ligase activity"/>
    <property type="evidence" value="ECO:0007669"/>
    <property type="project" value="InterPro"/>
</dbReference>
<dbReference type="InterPro" id="IPR013221">
    <property type="entry name" value="Mur_ligase_cen"/>
</dbReference>
<sequence length="494" mass="55694">MNQHKSIPFTVRDFTNIYQGGYFLNDDLPIDFQIYRIADRSHLLSKDYQGVLVTSYAFSLDTIDRVTDYCQAIVTREPILEYKDTIPQFIVENTRVFLYNLAKYIREQYTHPVIGVTGSAGKSTTSKMIWRLLKDETTDALVNLGNHNNRASVSFYTANIVRNPDYTVLELAGDSLLPHLPNGNLAELAQLDIGVITSIGGAHLSKYKDDLNVAEIKSGLIDGMKPGGLLVVNHDIPQDQMAVFIRKAAPKNIKIVTYSMREKNTEAYLIEKSWDGEFSTVKANVQGKTVEYRLPGGSEGTIQNSLGVLLVLDYLGAKLDQEQLKKFEEIKTLPRVLTRKEFDLGTKEHITLIDDTHNSSVPSMLNALSYFKLLATSGVYKGTKLLILAKIADLGPKSQEIHYQFVEPIAETQPDYALLYGPQMKEIMKELRKRKILAYHYTDLNELVEEALELMTDQSVTVIKGSTWESDFEEISWRLPRKIIEQGGKLVQGG</sequence>
<evidence type="ECO:0000256" key="3">
    <source>
        <dbReference type="ARBA" id="ARBA00022840"/>
    </source>
</evidence>
<dbReference type="AlphaFoldDB" id="R2SI07"/>
<keyword evidence="2" id="KW-0547">Nucleotide-binding</keyword>
<dbReference type="Pfam" id="PF08245">
    <property type="entry name" value="Mur_ligase_M"/>
    <property type="match status" value="1"/>
</dbReference>
<dbReference type="Gene3D" id="3.40.1190.10">
    <property type="entry name" value="Mur-like, catalytic domain"/>
    <property type="match status" value="1"/>
</dbReference>
<dbReference type="PANTHER" id="PTHR43024:SF1">
    <property type="entry name" value="UDP-N-ACETYLMURAMOYL-TRIPEPTIDE--D-ALANYL-D-ALANINE LIGASE"/>
    <property type="match status" value="1"/>
</dbReference>
<dbReference type="OrthoDB" id="9801978at2"/>
<keyword evidence="1" id="KW-0436">Ligase</keyword>
<keyword evidence="7" id="KW-1185">Reference proteome</keyword>
<dbReference type="Pfam" id="PF02875">
    <property type="entry name" value="Mur_ligase_C"/>
    <property type="match status" value="1"/>
</dbReference>
<dbReference type="InterPro" id="IPR004101">
    <property type="entry name" value="Mur_ligase_C"/>
</dbReference>
<accession>R2SI07</accession>
<name>R2SI07_9ENTE</name>
<dbReference type="SUPFAM" id="SSF53623">
    <property type="entry name" value="MurD-like peptide ligases, catalytic domain"/>
    <property type="match status" value="1"/>
</dbReference>
<dbReference type="STRING" id="160454.RV10_GL004295"/>
<feature type="domain" description="Mur ligase C-terminal" evidence="4">
    <location>
        <begin position="346"/>
        <end position="466"/>
    </location>
</feature>
<dbReference type="PANTHER" id="PTHR43024">
    <property type="entry name" value="UDP-N-ACETYLMURAMOYL-TRIPEPTIDE--D-ALANYL-D-ALANINE LIGASE"/>
    <property type="match status" value="1"/>
</dbReference>
<feature type="domain" description="Mur ligase central" evidence="5">
    <location>
        <begin position="116"/>
        <end position="311"/>
    </location>
</feature>
<evidence type="ECO:0000313" key="7">
    <source>
        <dbReference type="Proteomes" id="UP000013782"/>
    </source>
</evidence>
<dbReference type="Gene3D" id="3.90.190.20">
    <property type="entry name" value="Mur ligase, C-terminal domain"/>
    <property type="match status" value="1"/>
</dbReference>
<dbReference type="HOGENOM" id="CLU_031507_3_0_9"/>
<dbReference type="InterPro" id="IPR036565">
    <property type="entry name" value="Mur-like_cat_sf"/>
</dbReference>
<dbReference type="RefSeq" id="WP_010757900.1">
    <property type="nucleotide sequence ID" value="NZ_ASWD01000001.1"/>
</dbReference>
<gene>
    <name evidence="6" type="ORF">UAU_02918</name>
</gene>
<comment type="caution">
    <text evidence="6">The sequence shown here is derived from an EMBL/GenBank/DDBJ whole genome shotgun (WGS) entry which is preliminary data.</text>
</comment>
<dbReference type="InterPro" id="IPR036615">
    <property type="entry name" value="Mur_ligase_C_dom_sf"/>
</dbReference>
<evidence type="ECO:0000259" key="4">
    <source>
        <dbReference type="Pfam" id="PF02875"/>
    </source>
</evidence>
<proteinExistence type="predicted"/>
<dbReference type="Proteomes" id="UP000013782">
    <property type="component" value="Unassembled WGS sequence"/>
</dbReference>
<dbReference type="SUPFAM" id="SSF53244">
    <property type="entry name" value="MurD-like peptide ligases, peptide-binding domain"/>
    <property type="match status" value="1"/>
</dbReference>
<reference evidence="6 7" key="1">
    <citation type="submission" date="2013-02" db="EMBL/GenBank/DDBJ databases">
        <title>The Genome Sequence of Enterococcus pallens BAA-351.</title>
        <authorList>
            <consortium name="The Broad Institute Genome Sequencing Platform"/>
            <consortium name="The Broad Institute Genome Sequencing Center for Infectious Disease"/>
            <person name="Earl A.M."/>
            <person name="Gilmore M.S."/>
            <person name="Lebreton F."/>
            <person name="Walker B."/>
            <person name="Young S.K."/>
            <person name="Zeng Q."/>
            <person name="Gargeya S."/>
            <person name="Fitzgerald M."/>
            <person name="Haas B."/>
            <person name="Abouelleil A."/>
            <person name="Alvarado L."/>
            <person name="Arachchi H.M."/>
            <person name="Berlin A.M."/>
            <person name="Chapman S.B."/>
            <person name="Dewar J."/>
            <person name="Goldberg J."/>
            <person name="Griggs A."/>
            <person name="Gujja S."/>
            <person name="Hansen M."/>
            <person name="Howarth C."/>
            <person name="Imamovic A."/>
            <person name="Larimer J."/>
            <person name="McCowan C."/>
            <person name="Murphy C."/>
            <person name="Neiman D."/>
            <person name="Pearson M."/>
            <person name="Priest M."/>
            <person name="Roberts A."/>
            <person name="Saif S."/>
            <person name="Shea T."/>
            <person name="Sisk P."/>
            <person name="Sykes S."/>
            <person name="Wortman J."/>
            <person name="Nusbaum C."/>
            <person name="Birren B."/>
        </authorList>
    </citation>
    <scope>NUCLEOTIDE SEQUENCE [LARGE SCALE GENOMIC DNA]</scope>
    <source>
        <strain evidence="6 7">ATCC BAA-351</strain>
    </source>
</reference>
<evidence type="ECO:0000313" key="6">
    <source>
        <dbReference type="EMBL" id="EOH92466.1"/>
    </source>
</evidence>
<dbReference type="eggNOG" id="COG0770">
    <property type="taxonomic scope" value="Bacteria"/>
</dbReference>